<keyword evidence="2" id="KW-1185">Reference proteome</keyword>
<name>A0ABY2VF43_9PSED</name>
<reference evidence="1 2" key="1">
    <citation type="submission" date="2019-05" db="EMBL/GenBank/DDBJ databases">
        <title>Identification and Biocontrol Activity Analysis of Biocontrol Strain PF-1 Based on Genome-wide Data.</title>
        <authorList>
            <person name="Qi J."/>
        </authorList>
    </citation>
    <scope>NUCLEOTIDE SEQUENCE [LARGE SCALE GENOMIC DNA]</scope>
    <source>
        <strain evidence="1 2">PF-1</strain>
    </source>
</reference>
<dbReference type="EMBL" id="VAVY01000003">
    <property type="protein sequence ID" value="TMM62475.1"/>
    <property type="molecule type" value="Genomic_DNA"/>
</dbReference>
<comment type="caution">
    <text evidence="1">The sequence shown here is derived from an EMBL/GenBank/DDBJ whole genome shotgun (WGS) entry which is preliminary data.</text>
</comment>
<evidence type="ECO:0000313" key="2">
    <source>
        <dbReference type="Proteomes" id="UP000310095"/>
    </source>
</evidence>
<dbReference type="Proteomes" id="UP000310095">
    <property type="component" value="Unassembled WGS sequence"/>
</dbReference>
<gene>
    <name evidence="1" type="ORF">FEF10_20490</name>
</gene>
<protein>
    <submittedName>
        <fullName evidence="1">Uncharacterized protein</fullName>
    </submittedName>
</protein>
<proteinExistence type="predicted"/>
<dbReference type="RefSeq" id="WP_041774425.1">
    <property type="nucleotide sequence ID" value="NZ_CP022097.2"/>
</dbReference>
<organism evidence="1 2">
    <name type="scientific">Pseudomonas protegens</name>
    <dbReference type="NCBI Taxonomy" id="380021"/>
    <lineage>
        <taxon>Bacteria</taxon>
        <taxon>Pseudomonadati</taxon>
        <taxon>Pseudomonadota</taxon>
        <taxon>Gammaproteobacteria</taxon>
        <taxon>Pseudomonadales</taxon>
        <taxon>Pseudomonadaceae</taxon>
        <taxon>Pseudomonas</taxon>
    </lineage>
</organism>
<accession>A0ABY2VF43</accession>
<evidence type="ECO:0000313" key="1">
    <source>
        <dbReference type="EMBL" id="TMM62475.1"/>
    </source>
</evidence>
<sequence>MPQASQIFAGQVFVTNPFVTNSLLRLDILEQRFSQQIEESIDEATQACGLHFKIYEAHLLNALLKRAASYQFPHNELFKRVAEQQGFKLDYQHYLLAKKTASALMDNIING</sequence>